<evidence type="ECO:0000256" key="3">
    <source>
        <dbReference type="ARBA" id="ARBA00022448"/>
    </source>
</evidence>
<feature type="domain" description="ABC transporter" evidence="6">
    <location>
        <begin position="4"/>
        <end position="255"/>
    </location>
</feature>
<accession>A0A561R7W7</accession>
<dbReference type="OrthoDB" id="9802264at2"/>
<dbReference type="PROSITE" id="PS50893">
    <property type="entry name" value="ABC_TRANSPORTER_2"/>
    <property type="match status" value="2"/>
</dbReference>
<keyword evidence="8" id="KW-1185">Reference proteome</keyword>
<comment type="similarity">
    <text evidence="2">Belongs to the ABC transporter superfamily.</text>
</comment>
<dbReference type="Gene3D" id="3.40.50.300">
    <property type="entry name" value="P-loop containing nucleotide triphosphate hydrolases"/>
    <property type="match status" value="2"/>
</dbReference>
<dbReference type="GO" id="GO:0005886">
    <property type="term" value="C:plasma membrane"/>
    <property type="evidence" value="ECO:0007669"/>
    <property type="project" value="UniProtKB-SubCell"/>
</dbReference>
<dbReference type="GO" id="GO:0016887">
    <property type="term" value="F:ATP hydrolysis activity"/>
    <property type="evidence" value="ECO:0007669"/>
    <property type="project" value="InterPro"/>
</dbReference>
<comment type="subcellular location">
    <subcellularLocation>
        <location evidence="1">Cell inner membrane</location>
        <topology evidence="1">Peripheral membrane protein</topology>
    </subcellularLocation>
</comment>
<proteinExistence type="inferred from homology"/>
<dbReference type="FunFam" id="3.40.50.300:FF:000016">
    <property type="entry name" value="Oligopeptide ABC transporter ATP-binding component"/>
    <property type="match status" value="1"/>
</dbReference>
<evidence type="ECO:0000256" key="1">
    <source>
        <dbReference type="ARBA" id="ARBA00004417"/>
    </source>
</evidence>
<dbReference type="CDD" id="cd03257">
    <property type="entry name" value="ABC_NikE_OppD_transporters"/>
    <property type="match status" value="2"/>
</dbReference>
<dbReference type="InterPro" id="IPR017871">
    <property type="entry name" value="ABC_transporter-like_CS"/>
</dbReference>
<sequence length="539" mass="58974">MTLLSVQNLSIALPAGADRSHAVSNVNFDIEENQIVCLVGESGSGKSMIAHAILGLLPPGIAVDGGALMFGATDLAHLTPAERRNVRGDKISMIFQEPLTALNPLKRVGEQVAEAIRTHQGAMPAREVTAKVVELFQQVGLPDPERLRLSYPFQLSGGQRQRVMIAMALCNNPKLLIADEPTTALDVTTQRQILDLIKGLQKTHNMGVLFITHDIGVVADIADKVVVLQKGDIVESGSADAVLMQPEKAYTRMLLDAVPGKGAFRQAGEPRPPVLEVRGLQKKFVTRQGLFAKPRETVAARDVSCQLAPGDTLAVVGESGSGKSTLARILLRLVEPDAGEILWHGKSVRQMKGRELRDFRRRAQIVFQDPYSSLDPRLKVGESIIRGPIAFGVGRVEAKKLAEKWLERVGLGPQAFDRFPHEFSGGQRQRICIARALTLRPEILIADEAVSALDVSIQAQVLDLLNDLKTEMGLAMIFITHDLRVAREIADRVLVMRKGEIEEERPTEELFENPRSDYTKRLLEAVPGRAFFAARAAPA</sequence>
<dbReference type="GO" id="GO:0005524">
    <property type="term" value="F:ATP binding"/>
    <property type="evidence" value="ECO:0007669"/>
    <property type="project" value="UniProtKB-KW"/>
</dbReference>
<dbReference type="InterPro" id="IPR003593">
    <property type="entry name" value="AAA+_ATPase"/>
</dbReference>
<keyword evidence="3" id="KW-0813">Transport</keyword>
<dbReference type="RefSeq" id="WP_145632060.1">
    <property type="nucleotide sequence ID" value="NZ_VIWP01000001.1"/>
</dbReference>
<gene>
    <name evidence="7" type="ORF">FHW37_101508</name>
</gene>
<dbReference type="PANTHER" id="PTHR43776:SF7">
    <property type="entry name" value="D,D-DIPEPTIDE TRANSPORT ATP-BINDING PROTEIN DDPF-RELATED"/>
    <property type="match status" value="1"/>
</dbReference>
<reference evidence="7 8" key="1">
    <citation type="submission" date="2019-06" db="EMBL/GenBank/DDBJ databases">
        <title>Sorghum-associated microbial communities from plants grown in Nebraska, USA.</title>
        <authorList>
            <person name="Schachtman D."/>
        </authorList>
    </citation>
    <scope>NUCLEOTIDE SEQUENCE [LARGE SCALE GENOMIC DNA]</scope>
    <source>
        <strain evidence="7 8">1225</strain>
    </source>
</reference>
<protein>
    <submittedName>
        <fullName evidence="7">Peptide/nickel transport system ATP-binding protein</fullName>
    </submittedName>
</protein>
<organism evidence="7 8">
    <name type="scientific">Neorhizobium alkalisoli</name>
    <dbReference type="NCBI Taxonomy" id="528178"/>
    <lineage>
        <taxon>Bacteria</taxon>
        <taxon>Pseudomonadati</taxon>
        <taxon>Pseudomonadota</taxon>
        <taxon>Alphaproteobacteria</taxon>
        <taxon>Hyphomicrobiales</taxon>
        <taxon>Rhizobiaceae</taxon>
        <taxon>Rhizobium/Agrobacterium group</taxon>
        <taxon>Neorhizobium</taxon>
    </lineage>
</organism>
<keyword evidence="5 7" id="KW-0067">ATP-binding</keyword>
<dbReference type="GO" id="GO:0055085">
    <property type="term" value="P:transmembrane transport"/>
    <property type="evidence" value="ECO:0007669"/>
    <property type="project" value="UniProtKB-ARBA"/>
</dbReference>
<evidence type="ECO:0000256" key="2">
    <source>
        <dbReference type="ARBA" id="ARBA00005417"/>
    </source>
</evidence>
<dbReference type="InterPro" id="IPR013563">
    <property type="entry name" value="Oligopep_ABC_C"/>
</dbReference>
<dbReference type="InterPro" id="IPR050319">
    <property type="entry name" value="ABC_transp_ATP-bind"/>
</dbReference>
<dbReference type="NCBIfam" id="NF007739">
    <property type="entry name" value="PRK10419.1"/>
    <property type="match status" value="2"/>
</dbReference>
<comment type="caution">
    <text evidence="7">The sequence shown here is derived from an EMBL/GenBank/DDBJ whole genome shotgun (WGS) entry which is preliminary data.</text>
</comment>
<dbReference type="GO" id="GO:0015833">
    <property type="term" value="P:peptide transport"/>
    <property type="evidence" value="ECO:0007669"/>
    <property type="project" value="InterPro"/>
</dbReference>
<dbReference type="SMART" id="SM00382">
    <property type="entry name" value="AAA"/>
    <property type="match status" value="2"/>
</dbReference>
<dbReference type="PANTHER" id="PTHR43776">
    <property type="entry name" value="TRANSPORT ATP-BINDING PROTEIN"/>
    <property type="match status" value="1"/>
</dbReference>
<dbReference type="AlphaFoldDB" id="A0A561R7W7"/>
<keyword evidence="4" id="KW-0547">Nucleotide-binding</keyword>
<name>A0A561R7W7_9HYPH</name>
<evidence type="ECO:0000313" key="7">
    <source>
        <dbReference type="EMBL" id="TWF58704.1"/>
    </source>
</evidence>
<dbReference type="Pfam" id="PF08352">
    <property type="entry name" value="oligo_HPY"/>
    <property type="match status" value="2"/>
</dbReference>
<dbReference type="Pfam" id="PF00005">
    <property type="entry name" value="ABC_tran"/>
    <property type="match status" value="2"/>
</dbReference>
<feature type="domain" description="ABC transporter" evidence="6">
    <location>
        <begin position="285"/>
        <end position="523"/>
    </location>
</feature>
<evidence type="ECO:0000259" key="6">
    <source>
        <dbReference type="PROSITE" id="PS50893"/>
    </source>
</evidence>
<dbReference type="PROSITE" id="PS00211">
    <property type="entry name" value="ABC_TRANSPORTER_1"/>
    <property type="match status" value="2"/>
</dbReference>
<dbReference type="SUPFAM" id="SSF52540">
    <property type="entry name" value="P-loop containing nucleoside triphosphate hydrolases"/>
    <property type="match status" value="2"/>
</dbReference>
<evidence type="ECO:0000313" key="8">
    <source>
        <dbReference type="Proteomes" id="UP000320653"/>
    </source>
</evidence>
<dbReference type="NCBIfam" id="NF008453">
    <property type="entry name" value="PRK11308.1"/>
    <property type="match status" value="2"/>
</dbReference>
<dbReference type="EMBL" id="VIWP01000001">
    <property type="protein sequence ID" value="TWF58704.1"/>
    <property type="molecule type" value="Genomic_DNA"/>
</dbReference>
<evidence type="ECO:0000256" key="4">
    <source>
        <dbReference type="ARBA" id="ARBA00022741"/>
    </source>
</evidence>
<dbReference type="Proteomes" id="UP000320653">
    <property type="component" value="Unassembled WGS sequence"/>
</dbReference>
<evidence type="ECO:0000256" key="5">
    <source>
        <dbReference type="ARBA" id="ARBA00022840"/>
    </source>
</evidence>
<dbReference type="InterPro" id="IPR003439">
    <property type="entry name" value="ABC_transporter-like_ATP-bd"/>
</dbReference>
<dbReference type="InterPro" id="IPR027417">
    <property type="entry name" value="P-loop_NTPase"/>
</dbReference>